<organism evidence="1">
    <name type="scientific">Podoviridae sp. ctZkC8</name>
    <dbReference type="NCBI Taxonomy" id="2825259"/>
    <lineage>
        <taxon>Viruses</taxon>
        <taxon>Duplodnaviria</taxon>
        <taxon>Heunggongvirae</taxon>
        <taxon>Uroviricota</taxon>
        <taxon>Caudoviricetes</taxon>
    </lineage>
</organism>
<dbReference type="EMBL" id="BK016062">
    <property type="protein sequence ID" value="DAF91965.1"/>
    <property type="molecule type" value="Genomic_DNA"/>
</dbReference>
<protein>
    <submittedName>
        <fullName evidence="1">Uncharacterized protein</fullName>
    </submittedName>
</protein>
<evidence type="ECO:0000313" key="1">
    <source>
        <dbReference type="EMBL" id="DAF91965.1"/>
    </source>
</evidence>
<accession>A0A8S5UBU9</accession>
<reference evidence="1" key="1">
    <citation type="journal article" date="2021" name="Proc. Natl. Acad. Sci. U.S.A.">
        <title>A Catalog of Tens of Thousands of Viruses from Human Metagenomes Reveals Hidden Associations with Chronic Diseases.</title>
        <authorList>
            <person name="Tisza M.J."/>
            <person name="Buck C.B."/>
        </authorList>
    </citation>
    <scope>NUCLEOTIDE SEQUENCE</scope>
    <source>
        <strain evidence="1">CtZkC8</strain>
    </source>
</reference>
<sequence length="39" mass="4639">MSHHVLYDSKHHLLYYSTSTLAFLLSYSKPKDFLTTFDM</sequence>
<name>A0A8S5UBU9_9CAUD</name>
<proteinExistence type="predicted"/>